<evidence type="ECO:0000313" key="3">
    <source>
        <dbReference type="Proteomes" id="UP000035721"/>
    </source>
</evidence>
<gene>
    <name evidence="2" type="ORF">BN12_530026</name>
</gene>
<dbReference type="Proteomes" id="UP000035721">
    <property type="component" value="Unassembled WGS sequence"/>
</dbReference>
<dbReference type="AlphaFoldDB" id="A0A077M3U6"/>
<evidence type="ECO:0000313" key="2">
    <source>
        <dbReference type="EMBL" id="CCH79692.1"/>
    </source>
</evidence>
<name>A0A077M3U6_9MICO</name>
<keyword evidence="1" id="KW-0472">Membrane</keyword>
<reference evidence="2 3" key="1">
    <citation type="journal article" date="2013" name="ISME J.">
        <title>A metabolic model for members of the genus Tetrasphaera involved in enhanced biological phosphorus removal.</title>
        <authorList>
            <person name="Kristiansen R."/>
            <person name="Nguyen H.T.T."/>
            <person name="Saunders A.M."/>
            <person name="Nielsen J.L."/>
            <person name="Wimmer R."/>
            <person name="Le V.Q."/>
            <person name="McIlroy S.J."/>
            <person name="Petrovski S."/>
            <person name="Seviour R.J."/>
            <person name="Calteau A."/>
            <person name="Nielsen K.L."/>
            <person name="Nielsen P.H."/>
        </authorList>
    </citation>
    <scope>NUCLEOTIDE SEQUENCE [LARGE SCALE GENOMIC DNA]</scope>
    <source>
        <strain evidence="2 3">T1-X7</strain>
    </source>
</reference>
<evidence type="ECO:0000256" key="1">
    <source>
        <dbReference type="SAM" id="Phobius"/>
    </source>
</evidence>
<feature type="transmembrane region" description="Helical" evidence="1">
    <location>
        <begin position="21"/>
        <end position="39"/>
    </location>
</feature>
<keyword evidence="1" id="KW-1133">Transmembrane helix</keyword>
<sequence>MSDVLRSEMFQGLFKAHRRRLSISTVVLLIPATLFWGYLTIATPAFASTCGSQSPAQIGYAGYTSLPSSWSQTPEGVSAYIMARNGPVCSNLSYPYTWSTAWVMLQDDGVSNHYAQAGYMYDNTSGCMRLYNEYNIGAGFTRHLGACVTQGVKVTANVYYTGAAGPYPPGGHGLSMQTSQPTPIALSNYMPYDPWTLGWSFQPTFFGETDHSGPNDIPGSVYAKADISAMGIYRVSDGAQVPIPCYLSKYSSNLPSPNRYFANASGCDHIRVWTNPF</sequence>
<comment type="caution">
    <text evidence="2">The sequence shown here is derived from an EMBL/GenBank/DDBJ whole genome shotgun (WGS) entry which is preliminary data.</text>
</comment>
<organism evidence="2 3">
    <name type="scientific">Nostocoides japonicum T1-X7</name>
    <dbReference type="NCBI Taxonomy" id="1194083"/>
    <lineage>
        <taxon>Bacteria</taxon>
        <taxon>Bacillati</taxon>
        <taxon>Actinomycetota</taxon>
        <taxon>Actinomycetes</taxon>
        <taxon>Micrococcales</taxon>
        <taxon>Intrasporangiaceae</taxon>
        <taxon>Nostocoides</taxon>
    </lineage>
</organism>
<keyword evidence="3" id="KW-1185">Reference proteome</keyword>
<dbReference type="STRING" id="1194083.BN12_530026"/>
<protein>
    <submittedName>
        <fullName evidence="2">Uncharacterized protein</fullName>
    </submittedName>
</protein>
<proteinExistence type="predicted"/>
<accession>A0A077M3U6</accession>
<dbReference type="EMBL" id="CAJB01000385">
    <property type="protein sequence ID" value="CCH79692.1"/>
    <property type="molecule type" value="Genomic_DNA"/>
</dbReference>
<keyword evidence="1" id="KW-0812">Transmembrane</keyword>